<sequence>MTEKEETKEELLIQAIKTQYSILQLLDRTLLDVYQYEKGQKAEEQNSDLINLAYQARSIIAKKPKLKETYRKLEEEYGIKITNHN</sequence>
<evidence type="ECO:0000313" key="1">
    <source>
        <dbReference type="EMBL" id="MBD1221840.1"/>
    </source>
</evidence>
<name>A0ABR7VKQ9_VIRHA</name>
<protein>
    <submittedName>
        <fullName evidence="1">Uncharacterized protein</fullName>
    </submittedName>
</protein>
<keyword evidence="2" id="KW-1185">Reference proteome</keyword>
<reference evidence="1 2" key="1">
    <citation type="submission" date="2020-09" db="EMBL/GenBank/DDBJ databases">
        <title>Draft Genome Sequences of Oil-Oxidizing Bacteria Halomonas titanicae, Marinobacter lutaoensis, and Virgibacillus halodenitrificans Isolated from Highly Saline Environments.</title>
        <authorList>
            <person name="Grouzdev D.S."/>
            <person name="Sokolova D.S."/>
            <person name="Semenova E.M."/>
            <person name="Borzenkov I.A."/>
            <person name="Bidzhieva S.K."/>
            <person name="Poltaraus A.B."/>
            <person name="Nazina T.N."/>
        </authorList>
    </citation>
    <scope>NUCLEOTIDE SEQUENCE [LARGE SCALE GENOMIC DNA]</scope>
    <source>
        <strain evidence="1 2">VKM B-3472D</strain>
    </source>
</reference>
<accession>A0ABR7VKQ9</accession>
<organism evidence="1 2">
    <name type="scientific">Virgibacillus halodenitrificans</name>
    <name type="common">Bacillus halodenitrificans</name>
    <dbReference type="NCBI Taxonomy" id="1482"/>
    <lineage>
        <taxon>Bacteria</taxon>
        <taxon>Bacillati</taxon>
        <taxon>Bacillota</taxon>
        <taxon>Bacilli</taxon>
        <taxon>Bacillales</taxon>
        <taxon>Bacillaceae</taxon>
        <taxon>Virgibacillus</taxon>
    </lineage>
</organism>
<dbReference type="Proteomes" id="UP000621631">
    <property type="component" value="Unassembled WGS sequence"/>
</dbReference>
<proteinExistence type="predicted"/>
<comment type="caution">
    <text evidence="1">The sequence shown here is derived from an EMBL/GenBank/DDBJ whole genome shotgun (WGS) entry which is preliminary data.</text>
</comment>
<dbReference type="RefSeq" id="WP_189777218.1">
    <property type="nucleotide sequence ID" value="NZ_JACWEZ010000002.1"/>
</dbReference>
<dbReference type="EMBL" id="JACWEZ010000002">
    <property type="protein sequence ID" value="MBD1221840.1"/>
    <property type="molecule type" value="Genomic_DNA"/>
</dbReference>
<evidence type="ECO:0000313" key="2">
    <source>
        <dbReference type="Proteomes" id="UP000621631"/>
    </source>
</evidence>
<gene>
    <name evidence="1" type="ORF">IC602_04410</name>
</gene>